<reference evidence="2 3" key="1">
    <citation type="submission" date="2006-08" db="EMBL/GenBank/DDBJ databases">
        <title>Complete sequence of Maricaulis maris MCS10.</title>
        <authorList>
            <consortium name="US DOE Joint Genome Institute"/>
            <person name="Copeland A."/>
            <person name="Lucas S."/>
            <person name="Lapidus A."/>
            <person name="Barry K."/>
            <person name="Detter J.C."/>
            <person name="Glavina del Rio T."/>
            <person name="Hammon N."/>
            <person name="Israni S."/>
            <person name="Dalin E."/>
            <person name="Tice H."/>
            <person name="Pitluck S."/>
            <person name="Saunders E."/>
            <person name="Brettin T."/>
            <person name="Bruce D."/>
            <person name="Han C."/>
            <person name="Tapia R."/>
            <person name="Gilna P."/>
            <person name="Schmutz J."/>
            <person name="Larimer F."/>
            <person name="Land M."/>
            <person name="Hauser L."/>
            <person name="Kyrpides N."/>
            <person name="Mikhailova N."/>
            <person name="Viollier P."/>
            <person name="Stephens C."/>
            <person name="Richardson P."/>
        </authorList>
    </citation>
    <scope>NUCLEOTIDE SEQUENCE [LARGE SCALE GENOMIC DNA]</scope>
    <source>
        <strain evidence="2 3">MCS10</strain>
    </source>
</reference>
<sequence length="114" mass="12738" precursor="true">MRSLIRLLAALGTAALTGLIILAIWQGDFSSAGAWLTTRPWGRVTLFDLYFGFLISAVLIAAVERDWRSTLFWVLPVFVLGNVWTGIWLCIRARRVLSLSTRSGRTHHQSPGEP</sequence>
<keyword evidence="1" id="KW-0472">Membrane</keyword>
<proteinExistence type="predicted"/>
<dbReference type="OrthoDB" id="8116201at2"/>
<dbReference type="HOGENOM" id="CLU_2272294_0_0_5"/>
<organism evidence="2 3">
    <name type="scientific">Maricaulis maris (strain MCS10)</name>
    <name type="common">Caulobacter maris</name>
    <dbReference type="NCBI Taxonomy" id="394221"/>
    <lineage>
        <taxon>Bacteria</taxon>
        <taxon>Pseudomonadati</taxon>
        <taxon>Pseudomonadota</taxon>
        <taxon>Alphaproteobacteria</taxon>
        <taxon>Maricaulales</taxon>
        <taxon>Maricaulaceae</taxon>
        <taxon>Maricaulis</taxon>
    </lineage>
</organism>
<feature type="transmembrane region" description="Helical" evidence="1">
    <location>
        <begin position="45"/>
        <end position="63"/>
    </location>
</feature>
<dbReference type="eggNOG" id="ENOG5033CNR">
    <property type="taxonomic scope" value="Bacteria"/>
</dbReference>
<dbReference type="Proteomes" id="UP000001964">
    <property type="component" value="Chromosome"/>
</dbReference>
<dbReference type="KEGG" id="mmr:Mmar10_2892"/>
<evidence type="ECO:0000313" key="3">
    <source>
        <dbReference type="Proteomes" id="UP000001964"/>
    </source>
</evidence>
<feature type="transmembrane region" description="Helical" evidence="1">
    <location>
        <begin position="7"/>
        <end position="25"/>
    </location>
</feature>
<keyword evidence="1" id="KW-1133">Transmembrane helix</keyword>
<dbReference type="AlphaFoldDB" id="Q0AKM0"/>
<name>Q0AKM0_MARMM</name>
<keyword evidence="3" id="KW-1185">Reference proteome</keyword>
<feature type="transmembrane region" description="Helical" evidence="1">
    <location>
        <begin position="70"/>
        <end position="89"/>
    </location>
</feature>
<evidence type="ECO:0000256" key="1">
    <source>
        <dbReference type="SAM" id="Phobius"/>
    </source>
</evidence>
<evidence type="ECO:0000313" key="2">
    <source>
        <dbReference type="EMBL" id="ABI67173.1"/>
    </source>
</evidence>
<gene>
    <name evidence="2" type="ordered locus">Mmar10_2892</name>
</gene>
<keyword evidence="1" id="KW-0812">Transmembrane</keyword>
<evidence type="ECO:0008006" key="4">
    <source>
        <dbReference type="Google" id="ProtNLM"/>
    </source>
</evidence>
<dbReference type="RefSeq" id="WP_011644817.1">
    <property type="nucleotide sequence ID" value="NC_008347.1"/>
</dbReference>
<accession>Q0AKM0</accession>
<protein>
    <recommendedName>
        <fullName evidence="4">DUF1475 domain-containing protein</fullName>
    </recommendedName>
</protein>
<dbReference type="EMBL" id="CP000449">
    <property type="protein sequence ID" value="ABI67173.1"/>
    <property type="molecule type" value="Genomic_DNA"/>
</dbReference>
<dbReference type="STRING" id="394221.Mmar10_2892"/>